<feature type="transmembrane region" description="Helical" evidence="5">
    <location>
        <begin position="251"/>
        <end position="270"/>
    </location>
</feature>
<comment type="subcellular location">
    <subcellularLocation>
        <location evidence="1">Membrane</location>
        <topology evidence="1">Multi-pass membrane protein</topology>
    </subcellularLocation>
</comment>
<dbReference type="AlphaFoldDB" id="A0A6A6PWD4"/>
<dbReference type="InterPro" id="IPR004776">
    <property type="entry name" value="Mem_transp_PIN-like"/>
</dbReference>
<evidence type="ECO:0000256" key="2">
    <source>
        <dbReference type="ARBA" id="ARBA00022692"/>
    </source>
</evidence>
<evidence type="ECO:0000313" key="7">
    <source>
        <dbReference type="Proteomes" id="UP000799767"/>
    </source>
</evidence>
<feature type="transmembrane region" description="Helical" evidence="5">
    <location>
        <begin position="395"/>
        <end position="418"/>
    </location>
</feature>
<feature type="transmembrane region" description="Helical" evidence="5">
    <location>
        <begin position="75"/>
        <end position="95"/>
    </location>
</feature>
<dbReference type="GeneID" id="54477000"/>
<evidence type="ECO:0000256" key="1">
    <source>
        <dbReference type="ARBA" id="ARBA00004141"/>
    </source>
</evidence>
<dbReference type="GO" id="GO:0016020">
    <property type="term" value="C:membrane"/>
    <property type="evidence" value="ECO:0007669"/>
    <property type="project" value="UniProtKB-SubCell"/>
</dbReference>
<reference evidence="6" key="1">
    <citation type="journal article" date="2020" name="Stud. Mycol.">
        <title>101 Dothideomycetes genomes: a test case for predicting lifestyles and emergence of pathogens.</title>
        <authorList>
            <person name="Haridas S."/>
            <person name="Albert R."/>
            <person name="Binder M."/>
            <person name="Bloem J."/>
            <person name="Labutti K."/>
            <person name="Salamov A."/>
            <person name="Andreopoulos B."/>
            <person name="Baker S."/>
            <person name="Barry K."/>
            <person name="Bills G."/>
            <person name="Bluhm B."/>
            <person name="Cannon C."/>
            <person name="Castanera R."/>
            <person name="Culley D."/>
            <person name="Daum C."/>
            <person name="Ezra D."/>
            <person name="Gonzalez J."/>
            <person name="Henrissat B."/>
            <person name="Kuo A."/>
            <person name="Liang C."/>
            <person name="Lipzen A."/>
            <person name="Lutzoni F."/>
            <person name="Magnuson J."/>
            <person name="Mondo S."/>
            <person name="Nolan M."/>
            <person name="Ohm R."/>
            <person name="Pangilinan J."/>
            <person name="Park H.-J."/>
            <person name="Ramirez L."/>
            <person name="Alfaro M."/>
            <person name="Sun H."/>
            <person name="Tritt A."/>
            <person name="Yoshinaga Y."/>
            <person name="Zwiers L.-H."/>
            <person name="Turgeon B."/>
            <person name="Goodwin S."/>
            <person name="Spatafora J."/>
            <person name="Crous P."/>
            <person name="Grigoriev I."/>
        </authorList>
    </citation>
    <scope>NUCLEOTIDE SEQUENCE</scope>
    <source>
        <strain evidence="6">CBS 113389</strain>
    </source>
</reference>
<dbReference type="OrthoDB" id="191139at2759"/>
<accession>A0A6A6PWD4</accession>
<dbReference type="Pfam" id="PF03547">
    <property type="entry name" value="Mem_trans"/>
    <property type="match status" value="1"/>
</dbReference>
<feature type="transmembrane region" description="Helical" evidence="5">
    <location>
        <begin position="326"/>
        <end position="350"/>
    </location>
</feature>
<dbReference type="GO" id="GO:0005783">
    <property type="term" value="C:endoplasmic reticulum"/>
    <property type="evidence" value="ECO:0007669"/>
    <property type="project" value="TreeGrafter"/>
</dbReference>
<feature type="transmembrane region" description="Helical" evidence="5">
    <location>
        <begin position="12"/>
        <end position="32"/>
    </location>
</feature>
<feature type="transmembrane region" description="Helical" evidence="5">
    <location>
        <begin position="282"/>
        <end position="305"/>
    </location>
</feature>
<organism evidence="6 7">
    <name type="scientific">Neohortaea acidophila</name>
    <dbReference type="NCBI Taxonomy" id="245834"/>
    <lineage>
        <taxon>Eukaryota</taxon>
        <taxon>Fungi</taxon>
        <taxon>Dikarya</taxon>
        <taxon>Ascomycota</taxon>
        <taxon>Pezizomycotina</taxon>
        <taxon>Dothideomycetes</taxon>
        <taxon>Dothideomycetidae</taxon>
        <taxon>Mycosphaerellales</taxon>
        <taxon>Teratosphaeriaceae</taxon>
        <taxon>Neohortaea</taxon>
    </lineage>
</organism>
<evidence type="ECO:0000256" key="3">
    <source>
        <dbReference type="ARBA" id="ARBA00022989"/>
    </source>
</evidence>
<gene>
    <name evidence="6" type="ORF">BDY17DRAFT_316270</name>
</gene>
<name>A0A6A6PWD4_9PEZI</name>
<keyword evidence="4 5" id="KW-0472">Membrane</keyword>
<feature type="transmembrane region" description="Helical" evidence="5">
    <location>
        <begin position="362"/>
        <end position="383"/>
    </location>
</feature>
<proteinExistence type="predicted"/>
<evidence type="ECO:0000256" key="5">
    <source>
        <dbReference type="SAM" id="Phobius"/>
    </source>
</evidence>
<protein>
    <submittedName>
        <fullName evidence="6">Auxin efflux carrier</fullName>
    </submittedName>
</protein>
<dbReference type="RefSeq" id="XP_033590921.1">
    <property type="nucleotide sequence ID" value="XM_033735998.1"/>
</dbReference>
<dbReference type="PANTHER" id="PTHR31794">
    <property type="entry name" value="AUXIN EFFLUX TRANSPORTER FAMILY PROTEIN (EUROFUNG)"/>
    <property type="match status" value="1"/>
</dbReference>
<dbReference type="Proteomes" id="UP000799767">
    <property type="component" value="Unassembled WGS sequence"/>
</dbReference>
<evidence type="ECO:0000313" key="6">
    <source>
        <dbReference type="EMBL" id="KAF2484352.1"/>
    </source>
</evidence>
<dbReference type="EMBL" id="MU001634">
    <property type="protein sequence ID" value="KAF2484352.1"/>
    <property type="molecule type" value="Genomic_DNA"/>
</dbReference>
<keyword evidence="3 5" id="KW-1133">Transmembrane helix</keyword>
<dbReference type="PANTHER" id="PTHR31794:SF4">
    <property type="entry name" value="AUXIN EFFLUX TRANSPORTER FAMILY PROTEIN (EUROFUNG)"/>
    <property type="match status" value="1"/>
</dbReference>
<dbReference type="GO" id="GO:0055085">
    <property type="term" value="P:transmembrane transport"/>
    <property type="evidence" value="ECO:0007669"/>
    <property type="project" value="InterPro"/>
</dbReference>
<keyword evidence="7" id="KW-1185">Reference proteome</keyword>
<keyword evidence="2 5" id="KW-0812">Transmembrane</keyword>
<sequence length="427" mass="46118">MGLDVDSLLVPFLGALQASVAVLLTIFSGMLARQFSLISEESSKDVSRMCVKLFLPALLIVNVGSELHLETGFRYLAILIWGITTTLVSLAFASVTTRVFKLPSWATLAMTFNNTTSLPLLLVSSLATTNLLDGLDKVGGATSRANSYFLVNSMVSNSLTFAIGPRMLNGFDEDGPYDNCKADDIDEQIDAEAREAEEENEETSLLPSRVVSGGTRAQYSVYKKGVHLLHRLPPWAQTTLDFLYQFVNPPVIGAVLGATIGLVPALHRLFFNSQEDGGYFNAWLTSALKNVGGLFAALQVVLTGVKLSQSLVRMKNGEQGGTLPPWTFALITVFRFFIWPAVSIPIIYLLAKKTALLGDDPILWFTMMMMPTGPSALILTALADVSGAEEEQKFTIAKFLTATYAISPIIFLTVVGSLKAAEAAAGV</sequence>
<evidence type="ECO:0000256" key="4">
    <source>
        <dbReference type="ARBA" id="ARBA00023136"/>
    </source>
</evidence>